<feature type="transmembrane region" description="Helical" evidence="1">
    <location>
        <begin position="111"/>
        <end position="130"/>
    </location>
</feature>
<dbReference type="Proteomes" id="UP000680365">
    <property type="component" value="Unassembled WGS sequence"/>
</dbReference>
<keyword evidence="1" id="KW-1133">Transmembrane helix</keyword>
<feature type="transmembrane region" description="Helical" evidence="1">
    <location>
        <begin position="137"/>
        <end position="159"/>
    </location>
</feature>
<protein>
    <recommendedName>
        <fullName evidence="2">VTT domain-containing protein</fullName>
    </recommendedName>
</protein>
<feature type="transmembrane region" description="Helical" evidence="1">
    <location>
        <begin position="20"/>
        <end position="49"/>
    </location>
</feature>
<dbReference type="PANTHER" id="PTHR42709">
    <property type="entry name" value="ALKALINE PHOSPHATASE LIKE PROTEIN"/>
    <property type="match status" value="1"/>
</dbReference>
<keyword evidence="1" id="KW-0812">Transmembrane</keyword>
<keyword evidence="4" id="KW-1185">Reference proteome</keyword>
<evidence type="ECO:0000256" key="1">
    <source>
        <dbReference type="SAM" id="Phobius"/>
    </source>
</evidence>
<evidence type="ECO:0000259" key="2">
    <source>
        <dbReference type="Pfam" id="PF09335"/>
    </source>
</evidence>
<evidence type="ECO:0000313" key="4">
    <source>
        <dbReference type="Proteomes" id="UP000680365"/>
    </source>
</evidence>
<proteinExistence type="predicted"/>
<sequence>MELEIIKNFLLENFWIGNLTVFIAVILANTFPIMFFVYPYLIIFLGVFLSKNFGDWYITYFLLLIGSILGESISYFFGYKYGDKLIKNKLFKNDKSQKILNKILNNKFKTIFFGKITPGIFGIIPIFCGILKINFTFFFFTNLLISILAVSYIFGFLYFGIEIFEKYFGENIMYIIIYIIIIYLIYLFFKNRKEIIKNIKNINKK</sequence>
<comment type="caution">
    <text evidence="3">The sequence shown here is derived from an EMBL/GenBank/DDBJ whole genome shotgun (WGS) entry which is preliminary data.</text>
</comment>
<keyword evidence="1" id="KW-0472">Membrane</keyword>
<feature type="transmembrane region" description="Helical" evidence="1">
    <location>
        <begin position="171"/>
        <end position="189"/>
    </location>
</feature>
<dbReference type="RefSeq" id="WP_213349251.1">
    <property type="nucleotide sequence ID" value="NZ_JAEDAM010000039.1"/>
</dbReference>
<organism evidence="3 4">
    <name type="scientific">Candidatus Vampirococcus lugosii</name>
    <dbReference type="NCBI Taxonomy" id="2789015"/>
    <lineage>
        <taxon>Bacteria</taxon>
        <taxon>Candidatus Absconditibacteriota</taxon>
        <taxon>Vampirococcus</taxon>
    </lineage>
</organism>
<accession>A0ABS5QLL4</accession>
<name>A0ABS5QLL4_9BACT</name>
<reference evidence="3 4" key="1">
    <citation type="journal article" date="2021" name="Nat. Commun.">
        <title>Reductive evolution and unique predatory mode in the CPR bacterium Vampirococcus lugosii.</title>
        <authorList>
            <person name="Moreira D."/>
            <person name="Zivanovic Y."/>
            <person name="Lopez-Archilla A.I."/>
            <person name="Iniesto M."/>
            <person name="Lopez-Garcia P."/>
        </authorList>
    </citation>
    <scope>NUCLEOTIDE SEQUENCE [LARGE SCALE GENOMIC DNA]</scope>
    <source>
        <strain evidence="3">Chiprana</strain>
    </source>
</reference>
<dbReference type="Pfam" id="PF09335">
    <property type="entry name" value="VTT_dom"/>
    <property type="match status" value="1"/>
</dbReference>
<evidence type="ECO:0000313" key="3">
    <source>
        <dbReference type="EMBL" id="MBS8122087.1"/>
    </source>
</evidence>
<feature type="domain" description="VTT" evidence="2">
    <location>
        <begin position="41"/>
        <end position="149"/>
    </location>
</feature>
<dbReference type="InterPro" id="IPR051311">
    <property type="entry name" value="DedA_domain"/>
</dbReference>
<feature type="transmembrane region" description="Helical" evidence="1">
    <location>
        <begin position="56"/>
        <end position="77"/>
    </location>
</feature>
<dbReference type="InterPro" id="IPR032816">
    <property type="entry name" value="VTT_dom"/>
</dbReference>
<dbReference type="EMBL" id="JAEDAM010000039">
    <property type="protein sequence ID" value="MBS8122087.1"/>
    <property type="molecule type" value="Genomic_DNA"/>
</dbReference>
<gene>
    <name evidence="3" type="ORF">VAMP_102n63</name>
</gene>